<evidence type="ECO:0000313" key="2">
    <source>
        <dbReference type="Proteomes" id="UP000299102"/>
    </source>
</evidence>
<dbReference type="AlphaFoldDB" id="A0A4C1Y5A3"/>
<comment type="caution">
    <text evidence="1">The sequence shown here is derived from an EMBL/GenBank/DDBJ whole genome shotgun (WGS) entry which is preliminary data.</text>
</comment>
<gene>
    <name evidence="1" type="ORF">EVAR_79950_1</name>
</gene>
<proteinExistence type="predicted"/>
<name>A0A4C1Y5A3_EUMVA</name>
<dbReference type="EMBL" id="BGZK01001050">
    <property type="protein sequence ID" value="GBP69717.1"/>
    <property type="molecule type" value="Genomic_DNA"/>
</dbReference>
<protein>
    <submittedName>
        <fullName evidence="1">Uncharacterized protein</fullName>
    </submittedName>
</protein>
<dbReference type="Proteomes" id="UP000299102">
    <property type="component" value="Unassembled WGS sequence"/>
</dbReference>
<organism evidence="1 2">
    <name type="scientific">Eumeta variegata</name>
    <name type="common">Bagworm moth</name>
    <name type="synonym">Eumeta japonica</name>
    <dbReference type="NCBI Taxonomy" id="151549"/>
    <lineage>
        <taxon>Eukaryota</taxon>
        <taxon>Metazoa</taxon>
        <taxon>Ecdysozoa</taxon>
        <taxon>Arthropoda</taxon>
        <taxon>Hexapoda</taxon>
        <taxon>Insecta</taxon>
        <taxon>Pterygota</taxon>
        <taxon>Neoptera</taxon>
        <taxon>Endopterygota</taxon>
        <taxon>Lepidoptera</taxon>
        <taxon>Glossata</taxon>
        <taxon>Ditrysia</taxon>
        <taxon>Tineoidea</taxon>
        <taxon>Psychidae</taxon>
        <taxon>Oiketicinae</taxon>
        <taxon>Eumeta</taxon>
    </lineage>
</organism>
<evidence type="ECO:0000313" key="1">
    <source>
        <dbReference type="EMBL" id="GBP69717.1"/>
    </source>
</evidence>
<sequence>MCVRVIYTFAELRVSSTRSYVRSRRLHGKRRPDIVCYTACPVTPALTRGANFAAKVLPNAQRRQLLKRCDVMDVKRKPPARWLVAAVNVVTGRSPYALI</sequence>
<accession>A0A4C1Y5A3</accession>
<reference evidence="1 2" key="1">
    <citation type="journal article" date="2019" name="Commun. Biol.">
        <title>The bagworm genome reveals a unique fibroin gene that provides high tensile strength.</title>
        <authorList>
            <person name="Kono N."/>
            <person name="Nakamura H."/>
            <person name="Ohtoshi R."/>
            <person name="Tomita M."/>
            <person name="Numata K."/>
            <person name="Arakawa K."/>
        </authorList>
    </citation>
    <scope>NUCLEOTIDE SEQUENCE [LARGE SCALE GENOMIC DNA]</scope>
</reference>
<keyword evidence="2" id="KW-1185">Reference proteome</keyword>